<gene>
    <name evidence="2" type="ORF">CINCED_3A004069</name>
</gene>
<protein>
    <submittedName>
        <fullName evidence="2">Endonuclease/exonuclease/phosphatase</fullName>
    </submittedName>
</protein>
<dbReference type="SUPFAM" id="SSF56219">
    <property type="entry name" value="DNase I-like"/>
    <property type="match status" value="1"/>
</dbReference>
<dbReference type="GO" id="GO:0004519">
    <property type="term" value="F:endonuclease activity"/>
    <property type="evidence" value="ECO:0007669"/>
    <property type="project" value="UniProtKB-KW"/>
</dbReference>
<dbReference type="Pfam" id="PF14529">
    <property type="entry name" value="Exo_endo_phos_2"/>
    <property type="match status" value="1"/>
</dbReference>
<dbReference type="InterPro" id="IPR036691">
    <property type="entry name" value="Endo/exonu/phosph_ase_sf"/>
</dbReference>
<keyword evidence="2" id="KW-0255">Endonuclease</keyword>
<dbReference type="OrthoDB" id="6626684at2759"/>
<accession>A0A5E4N249</accession>
<evidence type="ECO:0000259" key="1">
    <source>
        <dbReference type="Pfam" id="PF14529"/>
    </source>
</evidence>
<dbReference type="GO" id="GO:0004527">
    <property type="term" value="F:exonuclease activity"/>
    <property type="evidence" value="ECO:0007669"/>
    <property type="project" value="UniProtKB-KW"/>
</dbReference>
<keyword evidence="2" id="KW-0540">Nuclease</keyword>
<dbReference type="AlphaFoldDB" id="A0A5E4N249"/>
<keyword evidence="2" id="KW-0378">Hydrolase</keyword>
<name>A0A5E4N249_9HEMI</name>
<dbReference type="EMBL" id="CABPRJ010001495">
    <property type="protein sequence ID" value="VVC38749.1"/>
    <property type="molecule type" value="Genomic_DNA"/>
</dbReference>
<sequence>MNYRIYTTIHPSSRAWSGTAVIIKEFIKHYELEKYSLNHIQATSVSVNDGNNDLTVAEIYYLPQGGADEIKFADFFHMLGSRFIVGGDYNAKHIHWGSRLITPKGRALLKVANNINAEIITTSKPTCWLTHPNKIPDLLDFFIMKGISSNYIEVLELTELTSDHIPVLLILSSNVIHKQRKMLLINKKTDWDLFRMNLDETLTLTVTKNTYLN</sequence>
<organism evidence="2 3">
    <name type="scientific">Cinara cedri</name>
    <dbReference type="NCBI Taxonomy" id="506608"/>
    <lineage>
        <taxon>Eukaryota</taxon>
        <taxon>Metazoa</taxon>
        <taxon>Ecdysozoa</taxon>
        <taxon>Arthropoda</taxon>
        <taxon>Hexapoda</taxon>
        <taxon>Insecta</taxon>
        <taxon>Pterygota</taxon>
        <taxon>Neoptera</taxon>
        <taxon>Paraneoptera</taxon>
        <taxon>Hemiptera</taxon>
        <taxon>Sternorrhyncha</taxon>
        <taxon>Aphidomorpha</taxon>
        <taxon>Aphidoidea</taxon>
        <taxon>Aphididae</taxon>
        <taxon>Lachninae</taxon>
        <taxon>Cinara</taxon>
    </lineage>
</organism>
<proteinExistence type="predicted"/>
<evidence type="ECO:0000313" key="2">
    <source>
        <dbReference type="EMBL" id="VVC38749.1"/>
    </source>
</evidence>
<keyword evidence="2" id="KW-0269">Exonuclease</keyword>
<feature type="domain" description="Endonuclease/exonuclease/phosphatase" evidence="1">
    <location>
        <begin position="69"/>
        <end position="167"/>
    </location>
</feature>
<dbReference type="Gene3D" id="3.60.10.10">
    <property type="entry name" value="Endonuclease/exonuclease/phosphatase"/>
    <property type="match status" value="1"/>
</dbReference>
<evidence type="ECO:0000313" key="3">
    <source>
        <dbReference type="Proteomes" id="UP000325440"/>
    </source>
</evidence>
<dbReference type="Proteomes" id="UP000325440">
    <property type="component" value="Unassembled WGS sequence"/>
</dbReference>
<dbReference type="InterPro" id="IPR005135">
    <property type="entry name" value="Endo/exonuclease/phosphatase"/>
</dbReference>
<keyword evidence="3" id="KW-1185">Reference proteome</keyword>
<reference evidence="2 3" key="1">
    <citation type="submission" date="2019-08" db="EMBL/GenBank/DDBJ databases">
        <authorList>
            <person name="Alioto T."/>
            <person name="Alioto T."/>
            <person name="Gomez Garrido J."/>
        </authorList>
    </citation>
    <scope>NUCLEOTIDE SEQUENCE [LARGE SCALE GENOMIC DNA]</scope>
</reference>